<sequence>MIPAHLVVTGAWFGPVLRVSEDTTMATTREQAKAAREAKLDELHERLTGAVEQLVSDEDWARALAFAARFRARSFSNTLLIWEQHQGAYEAGLVPEPFPSYVAGYRQWQGLGRQVQKGQSGYQILAPVTGRFATATPADAESWRRLGKGEKPRAGEVVRTRMVGVRPAYVWDASQTAGDPIPEPPAPKLLEGQAPAGLWDGLAAQVEAAGFTVLRVPHEGMIHGANGMTDYTANTVAVRENMDPAAQVKTLAHELGHVLLHGPDQDEARQHRGIGEVEAESVALMVGAAHGMDTSGYTIPYVSTWAARVDGKEPVEVVKATGERVRKTALTILDQLDTTQVGDGTPPGLDRDATRRDAAAQASPVPEPASPRRTAPSLEPAARPAAVSAVVGRGL</sequence>
<evidence type="ECO:0000259" key="3">
    <source>
        <dbReference type="Pfam" id="PF08401"/>
    </source>
</evidence>
<evidence type="ECO:0000256" key="1">
    <source>
        <dbReference type="SAM" id="MobiDB-lite"/>
    </source>
</evidence>
<feature type="region of interest" description="Disordered" evidence="1">
    <location>
        <begin position="337"/>
        <end position="395"/>
    </location>
</feature>
<dbReference type="InterPro" id="IPR010359">
    <property type="entry name" value="IrrE_HExxH"/>
</dbReference>
<dbReference type="Gene3D" id="1.10.10.2910">
    <property type="match status" value="1"/>
</dbReference>
<dbReference type="InterPro" id="IPR013610">
    <property type="entry name" value="ArdC_N"/>
</dbReference>
<feature type="compositionally biased region" description="Basic and acidic residues" evidence="1">
    <location>
        <begin position="349"/>
        <end position="358"/>
    </location>
</feature>
<dbReference type="Proteomes" id="UP000616114">
    <property type="component" value="Unassembled WGS sequence"/>
</dbReference>
<proteinExistence type="predicted"/>
<feature type="domain" description="IrrE N-terminal-like" evidence="2">
    <location>
        <begin position="230"/>
        <end position="293"/>
    </location>
</feature>
<dbReference type="EMBL" id="BMFY01000007">
    <property type="protein sequence ID" value="GGA16087.1"/>
    <property type="molecule type" value="Genomic_DNA"/>
</dbReference>
<organism evidence="4 5">
    <name type="scientific">Sediminivirga luteola</name>
    <dbReference type="NCBI Taxonomy" id="1774748"/>
    <lineage>
        <taxon>Bacteria</taxon>
        <taxon>Bacillati</taxon>
        <taxon>Actinomycetota</taxon>
        <taxon>Actinomycetes</taxon>
        <taxon>Micrococcales</taxon>
        <taxon>Brevibacteriaceae</taxon>
        <taxon>Sediminivirga</taxon>
    </lineage>
</organism>
<gene>
    <name evidence="4" type="ORF">GCM10011333_18910</name>
</gene>
<keyword evidence="5" id="KW-1185">Reference proteome</keyword>
<dbReference type="Pfam" id="PF06114">
    <property type="entry name" value="Peptidase_M78"/>
    <property type="match status" value="1"/>
</dbReference>
<reference evidence="4" key="2">
    <citation type="submission" date="2020-09" db="EMBL/GenBank/DDBJ databases">
        <authorList>
            <person name="Sun Q."/>
            <person name="Zhou Y."/>
        </authorList>
    </citation>
    <scope>NUCLEOTIDE SEQUENCE</scope>
    <source>
        <strain evidence="4">CGMCC 1.12785</strain>
    </source>
</reference>
<protein>
    <recommendedName>
        <fullName evidence="6">Antirestriction protein ArdC</fullName>
    </recommendedName>
</protein>
<evidence type="ECO:0008006" key="6">
    <source>
        <dbReference type="Google" id="ProtNLM"/>
    </source>
</evidence>
<feature type="compositionally biased region" description="Low complexity" evidence="1">
    <location>
        <begin position="380"/>
        <end position="395"/>
    </location>
</feature>
<evidence type="ECO:0000313" key="5">
    <source>
        <dbReference type="Proteomes" id="UP000616114"/>
    </source>
</evidence>
<reference evidence="4" key="1">
    <citation type="journal article" date="2014" name="Int. J. Syst. Evol. Microbiol.">
        <title>Complete genome sequence of Corynebacterium casei LMG S-19264T (=DSM 44701T), isolated from a smear-ripened cheese.</title>
        <authorList>
            <consortium name="US DOE Joint Genome Institute (JGI-PGF)"/>
            <person name="Walter F."/>
            <person name="Albersmeier A."/>
            <person name="Kalinowski J."/>
            <person name="Ruckert C."/>
        </authorList>
    </citation>
    <scope>NUCLEOTIDE SEQUENCE</scope>
    <source>
        <strain evidence="4">CGMCC 1.12785</strain>
    </source>
</reference>
<evidence type="ECO:0000313" key="4">
    <source>
        <dbReference type="EMBL" id="GGA16087.1"/>
    </source>
</evidence>
<name>A0A8J2TYE5_9MICO</name>
<evidence type="ECO:0000259" key="2">
    <source>
        <dbReference type="Pfam" id="PF06114"/>
    </source>
</evidence>
<feature type="domain" description="N-terminal" evidence="3">
    <location>
        <begin position="45"/>
        <end position="135"/>
    </location>
</feature>
<accession>A0A8J2TYE5</accession>
<comment type="caution">
    <text evidence="4">The sequence shown here is derived from an EMBL/GenBank/DDBJ whole genome shotgun (WGS) entry which is preliminary data.</text>
</comment>
<dbReference type="AlphaFoldDB" id="A0A8J2TYE5"/>
<dbReference type="GO" id="GO:0003697">
    <property type="term" value="F:single-stranded DNA binding"/>
    <property type="evidence" value="ECO:0007669"/>
    <property type="project" value="InterPro"/>
</dbReference>
<dbReference type="Pfam" id="PF08401">
    <property type="entry name" value="ArdcN"/>
    <property type="match status" value="1"/>
</dbReference>